<dbReference type="PROSITE" id="PS50011">
    <property type="entry name" value="PROTEIN_KINASE_DOM"/>
    <property type="match status" value="1"/>
</dbReference>
<dbReference type="Proteomes" id="UP001206925">
    <property type="component" value="Unassembled WGS sequence"/>
</dbReference>
<feature type="domain" description="Protein kinase" evidence="2">
    <location>
        <begin position="111"/>
        <end position="409"/>
    </location>
</feature>
<comment type="caution">
    <text evidence="3">The sequence shown here is derived from an EMBL/GenBank/DDBJ whole genome shotgun (WGS) entry which is preliminary data.</text>
</comment>
<dbReference type="GO" id="GO:0009506">
    <property type="term" value="C:plasmodesma"/>
    <property type="evidence" value="ECO:0007669"/>
    <property type="project" value="TreeGrafter"/>
</dbReference>
<evidence type="ECO:0000259" key="2">
    <source>
        <dbReference type="PROSITE" id="PS50011"/>
    </source>
</evidence>
<dbReference type="GO" id="GO:0005524">
    <property type="term" value="F:ATP binding"/>
    <property type="evidence" value="ECO:0007669"/>
    <property type="project" value="InterPro"/>
</dbReference>
<protein>
    <recommendedName>
        <fullName evidence="2">Protein kinase domain-containing protein</fullName>
    </recommendedName>
</protein>
<dbReference type="AlphaFoldDB" id="A0AAD5BYU8"/>
<dbReference type="GO" id="GO:0005886">
    <property type="term" value="C:plasma membrane"/>
    <property type="evidence" value="ECO:0007669"/>
    <property type="project" value="TreeGrafter"/>
</dbReference>
<dbReference type="GO" id="GO:0004714">
    <property type="term" value="F:transmembrane receptor protein tyrosine kinase activity"/>
    <property type="evidence" value="ECO:0007669"/>
    <property type="project" value="InterPro"/>
</dbReference>
<evidence type="ECO:0000313" key="4">
    <source>
        <dbReference type="Proteomes" id="UP001206925"/>
    </source>
</evidence>
<feature type="region of interest" description="Disordered" evidence="1">
    <location>
        <begin position="1"/>
        <end position="93"/>
    </location>
</feature>
<accession>A0AAD5BYU8</accession>
<dbReference type="InterPro" id="IPR000719">
    <property type="entry name" value="Prot_kinase_dom"/>
</dbReference>
<proteinExistence type="predicted"/>
<dbReference type="EMBL" id="JAMZMK010010397">
    <property type="protein sequence ID" value="KAI7731744.1"/>
    <property type="molecule type" value="Genomic_DNA"/>
</dbReference>
<dbReference type="InterPro" id="IPR011009">
    <property type="entry name" value="Kinase-like_dom_sf"/>
</dbReference>
<dbReference type="Gene3D" id="1.10.510.10">
    <property type="entry name" value="Transferase(Phosphotransferase) domain 1"/>
    <property type="match status" value="1"/>
</dbReference>
<dbReference type="PANTHER" id="PTHR27003">
    <property type="entry name" value="OS07G0166700 PROTEIN"/>
    <property type="match status" value="1"/>
</dbReference>
<dbReference type="SUPFAM" id="SSF56112">
    <property type="entry name" value="Protein kinase-like (PK-like)"/>
    <property type="match status" value="1"/>
</dbReference>
<feature type="compositionally biased region" description="Basic and acidic residues" evidence="1">
    <location>
        <begin position="37"/>
        <end position="49"/>
    </location>
</feature>
<dbReference type="InterPro" id="IPR045272">
    <property type="entry name" value="ANXUR1/2-like"/>
</dbReference>
<dbReference type="Gene3D" id="3.30.200.20">
    <property type="entry name" value="Phosphorylase Kinase, domain 1"/>
    <property type="match status" value="1"/>
</dbReference>
<keyword evidence="4" id="KW-1185">Reference proteome</keyword>
<name>A0AAD5BYU8_AMBAR</name>
<evidence type="ECO:0000256" key="1">
    <source>
        <dbReference type="SAM" id="MobiDB-lite"/>
    </source>
</evidence>
<gene>
    <name evidence="3" type="ORF">M8C21_021486</name>
</gene>
<sequence length="409" mass="46160">MPKFANLTLGKLCGKGSKTKSNQIKSSKGGVSDDPNQSDRKHLDDPTDSHRKHPNDPTQSDGKHSNDATQSDEKSCDDPTQSEKEHSIDPTRMSAPLKIPLEVIESVTNNFDHANFIGEGFLGKIYGGQVSLSEELIDVAVRRLDNSFRLQELAFEKEISILSRLEHPNIVSIVGYCYENNEMLIVSKRVARGSLRWHLSDHNLTWMRRLQISFGVVSALSYLHNGAGHDISVIHHNINCDSILLDENWEAKISGFEYSMTIPARGLDLAYEKLGIGTYKSDVFSIGVVLFELLCGREAFVSKDTNSFQASLAIYHYEDGKLHELVDPDLFNQMDQLSFKIFSETAYNCLIHHRAPTMNKVLERLERALKVQQMHDNNEHSIVAVERTIPDHLKLKQWAGLTRPLVRLV</sequence>
<reference evidence="3" key="1">
    <citation type="submission" date="2022-06" db="EMBL/GenBank/DDBJ databases">
        <title>Uncovering the hologenomic basis of an extraordinary plant invasion.</title>
        <authorList>
            <person name="Bieker V.C."/>
            <person name="Martin M.D."/>
            <person name="Gilbert T."/>
            <person name="Hodgins K."/>
            <person name="Battlay P."/>
            <person name="Petersen B."/>
            <person name="Wilson J."/>
        </authorList>
    </citation>
    <scope>NUCLEOTIDE SEQUENCE</scope>
    <source>
        <strain evidence="3">AA19_3_7</strain>
        <tissue evidence="3">Leaf</tissue>
    </source>
</reference>
<dbReference type="InterPro" id="IPR001245">
    <property type="entry name" value="Ser-Thr/Tyr_kinase_cat_dom"/>
</dbReference>
<feature type="compositionally biased region" description="Basic and acidic residues" evidence="1">
    <location>
        <begin position="61"/>
        <end position="89"/>
    </location>
</feature>
<dbReference type="PANTHER" id="PTHR27003:SF383">
    <property type="entry name" value="TYROSINE-PROTEIN KINASE, NON-RECEPTOR JAK_TYK2-RELATED"/>
    <property type="match status" value="1"/>
</dbReference>
<organism evidence="3 4">
    <name type="scientific">Ambrosia artemisiifolia</name>
    <name type="common">Common ragweed</name>
    <dbReference type="NCBI Taxonomy" id="4212"/>
    <lineage>
        <taxon>Eukaryota</taxon>
        <taxon>Viridiplantae</taxon>
        <taxon>Streptophyta</taxon>
        <taxon>Embryophyta</taxon>
        <taxon>Tracheophyta</taxon>
        <taxon>Spermatophyta</taxon>
        <taxon>Magnoliopsida</taxon>
        <taxon>eudicotyledons</taxon>
        <taxon>Gunneridae</taxon>
        <taxon>Pentapetalae</taxon>
        <taxon>asterids</taxon>
        <taxon>campanulids</taxon>
        <taxon>Asterales</taxon>
        <taxon>Asteraceae</taxon>
        <taxon>Asteroideae</taxon>
        <taxon>Heliantheae alliance</taxon>
        <taxon>Heliantheae</taxon>
        <taxon>Ambrosia</taxon>
    </lineage>
</organism>
<evidence type="ECO:0000313" key="3">
    <source>
        <dbReference type="EMBL" id="KAI7731744.1"/>
    </source>
</evidence>
<dbReference type="Pfam" id="PF07714">
    <property type="entry name" value="PK_Tyr_Ser-Thr"/>
    <property type="match status" value="1"/>
</dbReference>